<evidence type="ECO:0000259" key="5">
    <source>
        <dbReference type="SMART" id="SM00861"/>
    </source>
</evidence>
<organism evidence="6 7">
    <name type="scientific">Methylomonas denitrificans</name>
    <dbReference type="NCBI Taxonomy" id="1538553"/>
    <lineage>
        <taxon>Bacteria</taxon>
        <taxon>Pseudomonadati</taxon>
        <taxon>Pseudomonadota</taxon>
        <taxon>Gammaproteobacteria</taxon>
        <taxon>Methylococcales</taxon>
        <taxon>Methylococcaceae</taxon>
        <taxon>Methylomonas</taxon>
    </lineage>
</organism>
<dbReference type="Proteomes" id="UP000030512">
    <property type="component" value="Chromosome"/>
</dbReference>
<dbReference type="AlphaFoldDB" id="A0A126T2B8"/>
<dbReference type="Pfam" id="PF02780">
    <property type="entry name" value="Transketolase_C"/>
    <property type="match status" value="1"/>
</dbReference>
<keyword evidence="3" id="KW-0560">Oxidoreductase</keyword>
<dbReference type="InterPro" id="IPR005475">
    <property type="entry name" value="Transketolase-like_Pyr-bd"/>
</dbReference>
<gene>
    <name evidence="6" type="ORF">JT25_006870</name>
</gene>
<dbReference type="Gene3D" id="3.40.50.970">
    <property type="match status" value="2"/>
</dbReference>
<dbReference type="SUPFAM" id="SSF52518">
    <property type="entry name" value="Thiamin diphosphate-binding fold (THDP-binding)"/>
    <property type="match status" value="2"/>
</dbReference>
<evidence type="ECO:0000256" key="2">
    <source>
        <dbReference type="ARBA" id="ARBA00003906"/>
    </source>
</evidence>
<dbReference type="PANTHER" id="PTHR11516">
    <property type="entry name" value="PYRUVATE DEHYDROGENASE E1 COMPONENT, ALPHA SUBUNIT BACTERIAL AND ORGANELLAR"/>
    <property type="match status" value="1"/>
</dbReference>
<keyword evidence="4" id="KW-0786">Thiamine pyrophosphate</keyword>
<evidence type="ECO:0000313" key="7">
    <source>
        <dbReference type="Proteomes" id="UP000030512"/>
    </source>
</evidence>
<dbReference type="SMART" id="SM00861">
    <property type="entry name" value="Transket_pyr"/>
    <property type="match status" value="1"/>
</dbReference>
<dbReference type="InterPro" id="IPR029061">
    <property type="entry name" value="THDP-binding"/>
</dbReference>
<dbReference type="RefSeq" id="WP_036279136.1">
    <property type="nucleotide sequence ID" value="NZ_CP014476.1"/>
</dbReference>
<comment type="cofactor">
    <cofactor evidence="1">
        <name>thiamine diphosphate</name>
        <dbReference type="ChEBI" id="CHEBI:58937"/>
    </cofactor>
</comment>
<keyword evidence="7" id="KW-1185">Reference proteome</keyword>
<feature type="domain" description="Transketolase-like pyrimidine-binding" evidence="5">
    <location>
        <begin position="350"/>
        <end position="525"/>
    </location>
</feature>
<dbReference type="Gene3D" id="3.40.50.920">
    <property type="match status" value="1"/>
</dbReference>
<dbReference type="Pfam" id="PF02779">
    <property type="entry name" value="Transket_pyr"/>
    <property type="match status" value="1"/>
</dbReference>
<proteinExistence type="predicted"/>
<dbReference type="STRING" id="1538553.JT25_006870"/>
<dbReference type="EMBL" id="CP014476">
    <property type="protein sequence ID" value="AMK76215.1"/>
    <property type="molecule type" value="Genomic_DNA"/>
</dbReference>
<dbReference type="CDD" id="cd02000">
    <property type="entry name" value="TPP_E1_PDC_ADC_BCADC"/>
    <property type="match status" value="1"/>
</dbReference>
<dbReference type="InterPro" id="IPR050642">
    <property type="entry name" value="PDH_E1_Alpha_Subunit"/>
</dbReference>
<dbReference type="KEGG" id="mdn:JT25_006870"/>
<reference evidence="6 7" key="1">
    <citation type="journal article" date="2015" name="Environ. Microbiol.">
        <title>Methane oxidation coupled to nitrate reduction under hypoxia by the Gammaproteobacterium Methylomonas denitrificans, sp. nov. type strain FJG1.</title>
        <authorList>
            <person name="Kits K.D."/>
            <person name="Klotz M.G."/>
            <person name="Stein L.Y."/>
        </authorList>
    </citation>
    <scope>NUCLEOTIDE SEQUENCE [LARGE SCALE GENOMIC DNA]</scope>
    <source>
        <strain evidence="6 7">FJG1</strain>
    </source>
</reference>
<accession>A0A126T2B8</accession>
<dbReference type="PANTHER" id="PTHR11516:SF2">
    <property type="entry name" value="PYRUVATE DEHYDROGENASE ALPHA SUBUNIT"/>
    <property type="match status" value="1"/>
</dbReference>
<dbReference type="Pfam" id="PF00676">
    <property type="entry name" value="E1_dh"/>
    <property type="match status" value="1"/>
</dbReference>
<sequence>MDTHKVARLPEDKTWEVPGFTRDEHGKPQIGLEPESLYAYGYLIRLTEELVLDQFSRGLVSGTTHTCIGQELTALSVVRALDHPDDAVLSNHRNHGHFLSYSGDFVGLVGEIMGREAGACGGWGGSQHLVHRNFHSNGVQGGMLGIGAGLALARKLHSSTGIVAAIIGDGTLGQGLVYEAMNLASVWKAPLLVVVENNGISQTTLSCDNLGGDIEARGAAFGLPTWRLADNDPEFCRKVAEAVSAVRASRGPGFLVIDTRRMGPHSKGDDLRDPNELDEIRARDPLAALARQLTADTLATIEARNREFVETVRQAANASPEATLAETPTHIFTAQLEHPVPDYPPVAAGSNVRQVLNTALQFLLKSDQRALLIGEDLHDPYGGAFKVTQGLSSEFPGRVISTPISEAGITGSAIGLSLDGYLPIVEIMFADFLSLCLDQLLNHAVKFPGMFADTSVPIVIRTPCGGRRGYGPTHSQSPEHLFTSVPGLTVVYGSHRHNIAELLIDAVLRWHYPVLFLEHKLLYGEKMDPADYVALPATDDVATHLFPTLRRGANEPDVTLVSYGGMLTMTEAVASRLESEEELEVEIVSPSLLSPLPRESLIKHLATRDCVVVIEESHHDFGVSAEIAAALLESGFKGQFLRIGTPPVPIASARSLERSIIPDEQSIIEQILDLF</sequence>
<name>A0A126T2B8_9GAMM</name>
<protein>
    <submittedName>
        <fullName evidence="6">2-oxoglutarate dehydrogenase</fullName>
    </submittedName>
</protein>
<dbReference type="SUPFAM" id="SSF52922">
    <property type="entry name" value="TK C-terminal domain-like"/>
    <property type="match status" value="1"/>
</dbReference>
<dbReference type="OrthoDB" id="9780894at2"/>
<evidence type="ECO:0000313" key="6">
    <source>
        <dbReference type="EMBL" id="AMK76215.1"/>
    </source>
</evidence>
<comment type="function">
    <text evidence="2">E1 component of the 2-oxoglutarate dehydrogenase (OGDH) complex which catalyzes the decarboxylation of 2-oxoglutarate, the first step in the conversion of 2-oxoglutarate to succinyl-CoA and CO(2).</text>
</comment>
<evidence type="ECO:0000256" key="4">
    <source>
        <dbReference type="ARBA" id="ARBA00023052"/>
    </source>
</evidence>
<dbReference type="GO" id="GO:0006086">
    <property type="term" value="P:pyruvate decarboxylation to acetyl-CoA"/>
    <property type="evidence" value="ECO:0007669"/>
    <property type="project" value="TreeGrafter"/>
</dbReference>
<evidence type="ECO:0000256" key="3">
    <source>
        <dbReference type="ARBA" id="ARBA00023002"/>
    </source>
</evidence>
<dbReference type="InterPro" id="IPR033248">
    <property type="entry name" value="Transketolase_C"/>
</dbReference>
<dbReference type="GO" id="GO:0016624">
    <property type="term" value="F:oxidoreductase activity, acting on the aldehyde or oxo group of donors, disulfide as acceptor"/>
    <property type="evidence" value="ECO:0007669"/>
    <property type="project" value="InterPro"/>
</dbReference>
<dbReference type="CDD" id="cd07036">
    <property type="entry name" value="TPP_PYR_E1-PDHc-beta_like"/>
    <property type="match status" value="1"/>
</dbReference>
<evidence type="ECO:0000256" key="1">
    <source>
        <dbReference type="ARBA" id="ARBA00001964"/>
    </source>
</evidence>
<dbReference type="InterPro" id="IPR009014">
    <property type="entry name" value="Transketo_C/PFOR_II"/>
</dbReference>
<dbReference type="InterPro" id="IPR001017">
    <property type="entry name" value="DH_E1"/>
</dbReference>